<protein>
    <submittedName>
        <fullName evidence="13">Chloride channel protein</fullName>
    </submittedName>
</protein>
<feature type="transmembrane region" description="Helical" evidence="11">
    <location>
        <begin position="370"/>
        <end position="393"/>
    </location>
</feature>
<dbReference type="GO" id="GO:0008324">
    <property type="term" value="F:monoatomic cation transmembrane transporter activity"/>
    <property type="evidence" value="ECO:0007669"/>
    <property type="project" value="InterPro"/>
</dbReference>
<dbReference type="PANTHER" id="PTHR43427">
    <property type="entry name" value="CHLORIDE CHANNEL PROTEIN CLC-E"/>
    <property type="match status" value="1"/>
</dbReference>
<dbReference type="PANTHER" id="PTHR43427:SF6">
    <property type="entry name" value="CHLORIDE CHANNEL PROTEIN CLC-E"/>
    <property type="match status" value="1"/>
</dbReference>
<evidence type="ECO:0000256" key="4">
    <source>
        <dbReference type="ARBA" id="ARBA00022989"/>
    </source>
</evidence>
<keyword evidence="8" id="KW-0868">Chloride</keyword>
<dbReference type="CDD" id="cd00400">
    <property type="entry name" value="Voltage_gated_ClC"/>
    <property type="match status" value="1"/>
</dbReference>
<evidence type="ECO:0000313" key="13">
    <source>
        <dbReference type="EMBL" id="XBV84966.1"/>
    </source>
</evidence>
<keyword evidence="3 11" id="KW-0812">Transmembrane</keyword>
<evidence type="ECO:0000256" key="10">
    <source>
        <dbReference type="SAM" id="MobiDB-lite"/>
    </source>
</evidence>
<feature type="transmembrane region" description="Helical" evidence="11">
    <location>
        <begin position="23"/>
        <end position="44"/>
    </location>
</feature>
<feature type="transmembrane region" description="Helical" evidence="11">
    <location>
        <begin position="307"/>
        <end position="331"/>
    </location>
</feature>
<keyword evidence="2" id="KW-0813">Transport</keyword>
<evidence type="ECO:0000256" key="8">
    <source>
        <dbReference type="ARBA" id="ARBA00023214"/>
    </source>
</evidence>
<keyword evidence="4 11" id="KW-1133">Transmembrane helix</keyword>
<keyword evidence="9" id="KW-0407">Ion channel</keyword>
<proteinExistence type="predicted"/>
<dbReference type="GO" id="GO:0005254">
    <property type="term" value="F:chloride channel activity"/>
    <property type="evidence" value="ECO:0007669"/>
    <property type="project" value="UniProtKB-KW"/>
</dbReference>
<feature type="transmembrane region" description="Helical" evidence="11">
    <location>
        <begin position="275"/>
        <end position="295"/>
    </location>
</feature>
<feature type="region of interest" description="Disordered" evidence="10">
    <location>
        <begin position="446"/>
        <end position="468"/>
    </location>
</feature>
<dbReference type="AlphaFoldDB" id="A0AAU7U920"/>
<dbReference type="InterPro" id="IPR001807">
    <property type="entry name" value="ClC"/>
</dbReference>
<reference evidence="13" key="1">
    <citation type="submission" date="2024-06" db="EMBL/GenBank/DDBJ databases">
        <title>Draft Genome Sequence of Deinococcus sonorensis Type Strain KR-87, a Biofilm Producing Representative of the Genus Deinococcus.</title>
        <authorList>
            <person name="Boren L.S."/>
            <person name="Grosso R.A."/>
            <person name="Hugenberg-Cox A.N."/>
            <person name="Hill J.T.E."/>
            <person name="Albert C.M."/>
            <person name="Tuohy J.M."/>
        </authorList>
    </citation>
    <scope>NUCLEOTIDE SEQUENCE</scope>
    <source>
        <strain evidence="13">KR-87</strain>
    </source>
</reference>
<accession>A0AAU7U920</accession>
<gene>
    <name evidence="13" type="ORF">ABOD76_16190</name>
</gene>
<dbReference type="PROSITE" id="PS51202">
    <property type="entry name" value="RCK_C"/>
    <property type="match status" value="1"/>
</dbReference>
<dbReference type="KEGG" id="dsc:ABOD76_16190"/>
<evidence type="ECO:0000256" key="3">
    <source>
        <dbReference type="ARBA" id="ARBA00022692"/>
    </source>
</evidence>
<keyword evidence="7" id="KW-0869">Chloride channel</keyword>
<evidence type="ECO:0000259" key="12">
    <source>
        <dbReference type="PROSITE" id="PS51202"/>
    </source>
</evidence>
<feature type="transmembrane region" description="Helical" evidence="11">
    <location>
        <begin position="76"/>
        <end position="95"/>
    </location>
</feature>
<dbReference type="InterPro" id="IPR050368">
    <property type="entry name" value="ClC-type_chloride_channel"/>
</dbReference>
<dbReference type="EMBL" id="CP158299">
    <property type="protein sequence ID" value="XBV84966.1"/>
    <property type="molecule type" value="Genomic_DNA"/>
</dbReference>
<dbReference type="Gene3D" id="1.10.3080.10">
    <property type="entry name" value="Clc chloride channel"/>
    <property type="match status" value="1"/>
</dbReference>
<dbReference type="RefSeq" id="WP_350243003.1">
    <property type="nucleotide sequence ID" value="NZ_CP158299.1"/>
</dbReference>
<sequence length="553" mass="57236">MRSPLPPTPLTRTLLSRIETGRLVLYSLVAGGLVGLLGSGWRYVLDWSVTQAASLIGYRPPGVAGEGGLLMAFGDAAPWGLLLLPLAAVLYAWLIPGERGDPLDQVVAGYHARGEWPGPLVQLQTLLATLVGHAAQLLVGRDSTFTALGSLSALLLGRLSRLDAVTRRTLTLASVAAALGLVLHAPLASAVLMTETLYRRFEFEFELLMPCVLASVCAAAVYGLLWGFDPLFALPGTLSVSAGQLLVSLLLAGIVTGVAWLLTQVVRVLPASLTVGWPRLLLAGGFGLLTAALALRGTPAVLGSGSGWLQLALSGFLGPEASGMAAWRWLLMALGARLAFGGGVLVSASTGGLLGVALTSLLGLNLDLPVAALVGAAAFLSVTLNAPVAAALLTVTWGGETLLPAVLAASGLAHALSGEASLVAAQVRDRGASRIHSVLISPLARPGAARAPEPDQKPAASRASADPARQLYREPLPRSWQGARAGILSLPAGLELMGVVRQGQVLLARPELPLQPGDELLLLASPAVHAGWLDTMRLPEQRQTLAETPQALR</sequence>
<feature type="transmembrane region" description="Helical" evidence="11">
    <location>
        <begin position="338"/>
        <end position="364"/>
    </location>
</feature>
<feature type="domain" description="RCK C-terminal" evidence="12">
    <location>
        <begin position="457"/>
        <end position="539"/>
    </location>
</feature>
<keyword evidence="5" id="KW-0406">Ion transport</keyword>
<organism evidence="13">
    <name type="scientific">Deinococcus sonorensis KR-87</name>
    <dbReference type="NCBI Taxonomy" id="694439"/>
    <lineage>
        <taxon>Bacteria</taxon>
        <taxon>Thermotogati</taxon>
        <taxon>Deinococcota</taxon>
        <taxon>Deinococci</taxon>
        <taxon>Deinococcales</taxon>
        <taxon>Deinococcaceae</taxon>
        <taxon>Deinococcus</taxon>
    </lineage>
</organism>
<feature type="transmembrane region" description="Helical" evidence="11">
    <location>
        <begin position="143"/>
        <end position="160"/>
    </location>
</feature>
<evidence type="ECO:0000256" key="9">
    <source>
        <dbReference type="ARBA" id="ARBA00023303"/>
    </source>
</evidence>
<feature type="compositionally biased region" description="Low complexity" evidence="10">
    <location>
        <begin position="458"/>
        <end position="468"/>
    </location>
</feature>
<evidence type="ECO:0000256" key="5">
    <source>
        <dbReference type="ARBA" id="ARBA00023065"/>
    </source>
</evidence>
<dbReference type="InterPro" id="IPR014743">
    <property type="entry name" value="Cl-channel_core"/>
</dbReference>
<keyword evidence="6 11" id="KW-0472">Membrane</keyword>
<feature type="transmembrane region" description="Helical" evidence="11">
    <location>
        <begin position="205"/>
        <end position="225"/>
    </location>
</feature>
<evidence type="ECO:0000256" key="11">
    <source>
        <dbReference type="SAM" id="Phobius"/>
    </source>
</evidence>
<feature type="transmembrane region" description="Helical" evidence="11">
    <location>
        <begin position="245"/>
        <end position="263"/>
    </location>
</feature>
<dbReference type="InterPro" id="IPR006037">
    <property type="entry name" value="RCK_C"/>
</dbReference>
<name>A0AAU7U920_9DEIO</name>
<comment type="subcellular location">
    <subcellularLocation>
        <location evidence="1">Membrane</location>
        <topology evidence="1">Multi-pass membrane protein</topology>
    </subcellularLocation>
</comment>
<dbReference type="GO" id="GO:0006813">
    <property type="term" value="P:potassium ion transport"/>
    <property type="evidence" value="ECO:0007669"/>
    <property type="project" value="InterPro"/>
</dbReference>
<feature type="transmembrane region" description="Helical" evidence="11">
    <location>
        <begin position="172"/>
        <end position="193"/>
    </location>
</feature>
<evidence type="ECO:0000256" key="2">
    <source>
        <dbReference type="ARBA" id="ARBA00022448"/>
    </source>
</evidence>
<dbReference type="Pfam" id="PF00654">
    <property type="entry name" value="Voltage_CLC"/>
    <property type="match status" value="1"/>
</dbReference>
<evidence type="ECO:0000256" key="1">
    <source>
        <dbReference type="ARBA" id="ARBA00004141"/>
    </source>
</evidence>
<evidence type="ECO:0000256" key="7">
    <source>
        <dbReference type="ARBA" id="ARBA00023173"/>
    </source>
</evidence>
<dbReference type="SUPFAM" id="SSF81340">
    <property type="entry name" value="Clc chloride channel"/>
    <property type="match status" value="1"/>
</dbReference>
<dbReference type="GO" id="GO:0034707">
    <property type="term" value="C:chloride channel complex"/>
    <property type="evidence" value="ECO:0007669"/>
    <property type="project" value="UniProtKB-KW"/>
</dbReference>
<evidence type="ECO:0000256" key="6">
    <source>
        <dbReference type="ARBA" id="ARBA00023136"/>
    </source>
</evidence>